<comment type="subcellular location">
    <subcellularLocation>
        <location evidence="1">Membrane</location>
        <topology evidence="1">Multi-pass membrane protein</topology>
    </subcellularLocation>
</comment>
<feature type="domain" description="CBS" evidence="11">
    <location>
        <begin position="271"/>
        <end position="328"/>
    </location>
</feature>
<dbReference type="AlphaFoldDB" id="A0A317KU94"/>
<dbReference type="PROSITE" id="PS51371">
    <property type="entry name" value="CBS"/>
    <property type="match status" value="2"/>
</dbReference>
<keyword evidence="3 9" id="KW-0812">Transmembrane</keyword>
<dbReference type="InterPro" id="IPR002550">
    <property type="entry name" value="CNNM"/>
</dbReference>
<feature type="domain" description="CBS" evidence="11">
    <location>
        <begin position="207"/>
        <end position="266"/>
    </location>
</feature>
<comment type="similarity">
    <text evidence="2">Belongs to the UPF0053 family.</text>
</comment>
<evidence type="ECO:0008006" key="15">
    <source>
        <dbReference type="Google" id="ProtNLM"/>
    </source>
</evidence>
<dbReference type="InterPro" id="IPR036318">
    <property type="entry name" value="FAD-bd_PCMH-like_sf"/>
</dbReference>
<evidence type="ECO:0000256" key="4">
    <source>
        <dbReference type="ARBA" id="ARBA00022737"/>
    </source>
</evidence>
<evidence type="ECO:0000256" key="8">
    <source>
        <dbReference type="PROSITE-ProRule" id="PRU00703"/>
    </source>
</evidence>
<dbReference type="Pfam" id="PF00571">
    <property type="entry name" value="CBS"/>
    <property type="match status" value="2"/>
</dbReference>
<accession>A0A317KU94</accession>
<dbReference type="PROSITE" id="PS51846">
    <property type="entry name" value="CNNM"/>
    <property type="match status" value="1"/>
</dbReference>
<evidence type="ECO:0000259" key="11">
    <source>
        <dbReference type="PROSITE" id="PS51371"/>
    </source>
</evidence>
<evidence type="ECO:0000256" key="6">
    <source>
        <dbReference type="ARBA" id="ARBA00023122"/>
    </source>
</evidence>
<keyword evidence="4" id="KW-0677">Repeat</keyword>
<proteinExistence type="inferred from homology"/>
<dbReference type="Gene3D" id="3.30.465.10">
    <property type="match status" value="1"/>
</dbReference>
<feature type="domain" description="CNNM transmembrane" evidence="12">
    <location>
        <begin position="1"/>
        <end position="188"/>
    </location>
</feature>
<name>A0A317KU94_9BACI</name>
<protein>
    <recommendedName>
        <fullName evidence="15">HlyC/CorC family transporter</fullName>
    </recommendedName>
</protein>
<feature type="transmembrane region" description="Helical" evidence="10">
    <location>
        <begin position="6"/>
        <end position="29"/>
    </location>
</feature>
<feature type="transmembrane region" description="Helical" evidence="10">
    <location>
        <begin position="124"/>
        <end position="146"/>
    </location>
</feature>
<keyword evidence="7 9" id="KW-0472">Membrane</keyword>
<reference evidence="13 14" key="1">
    <citation type="submission" date="2018-05" db="EMBL/GenBank/DDBJ databases">
        <title>Genomic analysis of Gracilibacillus dipsosauri DD1 reveals novel features of a salt-tolerant amylase.</title>
        <authorList>
            <person name="Deutch C.E."/>
            <person name="Yang S."/>
        </authorList>
    </citation>
    <scope>NUCLEOTIDE SEQUENCE [LARGE SCALE GENOMIC DNA]</scope>
    <source>
        <strain evidence="13 14">DD1</strain>
    </source>
</reference>
<comment type="caution">
    <text evidence="13">The sequence shown here is derived from an EMBL/GenBank/DDBJ whole genome shotgun (WGS) entry which is preliminary data.</text>
</comment>
<dbReference type="InterPro" id="IPR016169">
    <property type="entry name" value="FAD-bd_PCMH_sub2"/>
</dbReference>
<dbReference type="SMART" id="SM00116">
    <property type="entry name" value="CBS"/>
    <property type="match status" value="2"/>
</dbReference>
<evidence type="ECO:0000256" key="2">
    <source>
        <dbReference type="ARBA" id="ARBA00006337"/>
    </source>
</evidence>
<dbReference type="SUPFAM" id="SSF54631">
    <property type="entry name" value="CBS-domain pair"/>
    <property type="match status" value="1"/>
</dbReference>
<dbReference type="RefSeq" id="WP_109985462.1">
    <property type="nucleotide sequence ID" value="NZ_QGTD01000019.1"/>
</dbReference>
<dbReference type="GO" id="GO:0005886">
    <property type="term" value="C:plasma membrane"/>
    <property type="evidence" value="ECO:0007669"/>
    <property type="project" value="TreeGrafter"/>
</dbReference>
<dbReference type="InterPro" id="IPR044751">
    <property type="entry name" value="Ion_transp-like_CBS"/>
</dbReference>
<evidence type="ECO:0000313" key="14">
    <source>
        <dbReference type="Proteomes" id="UP000245624"/>
    </source>
</evidence>
<dbReference type="FunFam" id="3.10.580.10:FF:000002">
    <property type="entry name" value="Magnesium/cobalt efflux protein CorC"/>
    <property type="match status" value="1"/>
</dbReference>
<evidence type="ECO:0000313" key="13">
    <source>
        <dbReference type="EMBL" id="PWU67057.1"/>
    </source>
</evidence>
<evidence type="ECO:0000256" key="5">
    <source>
        <dbReference type="ARBA" id="ARBA00022989"/>
    </source>
</evidence>
<dbReference type="InterPro" id="IPR000644">
    <property type="entry name" value="CBS_dom"/>
</dbReference>
<dbReference type="Proteomes" id="UP000245624">
    <property type="component" value="Unassembled WGS sequence"/>
</dbReference>
<feature type="transmembrane region" description="Helical" evidence="10">
    <location>
        <begin position="92"/>
        <end position="112"/>
    </location>
</feature>
<dbReference type="PANTHER" id="PTHR22777">
    <property type="entry name" value="HEMOLYSIN-RELATED"/>
    <property type="match status" value="1"/>
</dbReference>
<evidence type="ECO:0000256" key="9">
    <source>
        <dbReference type="PROSITE-ProRule" id="PRU01193"/>
    </source>
</evidence>
<dbReference type="SUPFAM" id="SSF56176">
    <property type="entry name" value="FAD-binding/transporter-associated domain-like"/>
    <property type="match status" value="1"/>
</dbReference>
<dbReference type="SMART" id="SM01091">
    <property type="entry name" value="CorC_HlyC"/>
    <property type="match status" value="1"/>
</dbReference>
<dbReference type="PANTHER" id="PTHR22777:SF17">
    <property type="entry name" value="UPF0053 PROTEIN SLL0260"/>
    <property type="match status" value="1"/>
</dbReference>
<dbReference type="Pfam" id="PF01595">
    <property type="entry name" value="CNNM"/>
    <property type="match status" value="1"/>
</dbReference>
<organism evidence="13 14">
    <name type="scientific">Gracilibacillus dipsosauri</name>
    <dbReference type="NCBI Taxonomy" id="178340"/>
    <lineage>
        <taxon>Bacteria</taxon>
        <taxon>Bacillati</taxon>
        <taxon>Bacillota</taxon>
        <taxon>Bacilli</taxon>
        <taxon>Bacillales</taxon>
        <taxon>Bacillaceae</taxon>
        <taxon>Gracilibacillus</taxon>
    </lineage>
</organism>
<dbReference type="EMBL" id="QGTD01000019">
    <property type="protein sequence ID" value="PWU67057.1"/>
    <property type="molecule type" value="Genomic_DNA"/>
</dbReference>
<dbReference type="CDD" id="cd04590">
    <property type="entry name" value="CBS_pair_CorC_HlyC_assoc"/>
    <property type="match status" value="1"/>
</dbReference>
<evidence type="ECO:0000259" key="12">
    <source>
        <dbReference type="PROSITE" id="PS51846"/>
    </source>
</evidence>
<dbReference type="GO" id="GO:0050660">
    <property type="term" value="F:flavin adenine dinucleotide binding"/>
    <property type="evidence" value="ECO:0007669"/>
    <property type="project" value="InterPro"/>
</dbReference>
<dbReference type="OrthoDB" id="9798188at2"/>
<dbReference type="Gene3D" id="3.10.580.10">
    <property type="entry name" value="CBS-domain"/>
    <property type="match status" value="1"/>
</dbReference>
<dbReference type="Pfam" id="PF03471">
    <property type="entry name" value="CorC_HlyC"/>
    <property type="match status" value="1"/>
</dbReference>
<sequence>MDDIPLSSIILLTTLIFMSAFFSSAETAFSSVNKIRLKNLADEGRAGSKKALHMASHFDNTLSTILVGNNIVNIAASSISATIANEVFGGNLALVISTVLMTILILIFGEILPKSLAKEHAETYSLTISGILYFLIKLLTPVNFLFSRLKLLISKLFAKGDPLPSVTEEEIKVMLDISEEEGVIDKEERRLLHRSMDFDDTIAGEILTPRIDMIAINVDQSIEEIKNIFFKERFSRIPVYEESIDNIIGILSEKEFLTHLVKYHDVNIRELLREPLFVVESVKISSVLPQLQKEKVHMAIVLDEFGGTAGLVTLEDVLEEIVGEIWDEQDEKVHSIIRVNENVYKFDAQYQLTDFAESLKVPTPESSYHTIGGWIIENLEAVPKKGDTFEYENLKVSVEEVTNRRVRKVKIEILENQKEASSTFVENNYLEGIQ</sequence>
<keyword evidence="6 8" id="KW-0129">CBS domain</keyword>
<keyword evidence="5 9" id="KW-1133">Transmembrane helix</keyword>
<keyword evidence="14" id="KW-1185">Reference proteome</keyword>
<dbReference type="InterPro" id="IPR046342">
    <property type="entry name" value="CBS_dom_sf"/>
</dbReference>
<evidence type="ECO:0000256" key="3">
    <source>
        <dbReference type="ARBA" id="ARBA00022692"/>
    </source>
</evidence>
<gene>
    <name evidence="13" type="ORF">DLJ74_17715</name>
</gene>
<evidence type="ECO:0000256" key="10">
    <source>
        <dbReference type="SAM" id="Phobius"/>
    </source>
</evidence>
<evidence type="ECO:0000256" key="7">
    <source>
        <dbReference type="ARBA" id="ARBA00023136"/>
    </source>
</evidence>
<dbReference type="InterPro" id="IPR005170">
    <property type="entry name" value="Transptr-assoc_dom"/>
</dbReference>
<evidence type="ECO:0000256" key="1">
    <source>
        <dbReference type="ARBA" id="ARBA00004141"/>
    </source>
</evidence>